<dbReference type="EMBL" id="MK072489">
    <property type="protein sequence ID" value="AYV85921.1"/>
    <property type="molecule type" value="Genomic_DNA"/>
</dbReference>
<evidence type="ECO:0008006" key="2">
    <source>
        <dbReference type="Google" id="ProtNLM"/>
    </source>
</evidence>
<name>A0A3G5AHZ2_9VIRU</name>
<sequence length="129" mass="15130">MTWKEFYNRITPLFNGNINFTNLIRNGKLIELKILYRMDQFNHTPYLAKLASTYNQLEILKWLAQLSEPIVPTQEDANMLAYNGNLEILKWMATLTPPILPDEQGAFSARRNHHKDVVEWLETFGIYSN</sequence>
<proteinExistence type="predicted"/>
<protein>
    <recommendedName>
        <fullName evidence="2">Ankyrin repeat protein</fullName>
    </recommendedName>
</protein>
<reference evidence="1" key="1">
    <citation type="submission" date="2018-10" db="EMBL/GenBank/DDBJ databases">
        <title>Hidden diversity of soil giant viruses.</title>
        <authorList>
            <person name="Schulz F."/>
            <person name="Alteio L."/>
            <person name="Goudeau D."/>
            <person name="Ryan E.M."/>
            <person name="Malmstrom R.R."/>
            <person name="Blanchard J."/>
            <person name="Woyke T."/>
        </authorList>
    </citation>
    <scope>NUCLEOTIDE SEQUENCE</scope>
    <source>
        <strain evidence="1">SOV1</strain>
    </source>
</reference>
<evidence type="ECO:0000313" key="1">
    <source>
        <dbReference type="EMBL" id="AYV85921.1"/>
    </source>
</evidence>
<accession>A0A3G5AHZ2</accession>
<organism evidence="1">
    <name type="scientific">Solivirus sp</name>
    <dbReference type="NCBI Taxonomy" id="2487772"/>
    <lineage>
        <taxon>Viruses</taxon>
        <taxon>Pithoviruses</taxon>
    </lineage>
</organism>
<gene>
    <name evidence="1" type="ORF">Solivirus1_78</name>
</gene>